<protein>
    <recommendedName>
        <fullName evidence="5">Expansin-like EG45 domain-containing protein</fullName>
    </recommendedName>
</protein>
<keyword evidence="3 4" id="KW-0732">Signal</keyword>
<gene>
    <name evidence="6" type="ORF">Din_037751</name>
</gene>
<dbReference type="PANTHER" id="PTHR47295:SF5">
    <property type="entry name" value="EG45-LIKE DOMAIN CONTAINING PROTEIN 2"/>
    <property type="match status" value="1"/>
</dbReference>
<dbReference type="AlphaFoldDB" id="A0A5B7BHB1"/>
<name>A0A5B7BHB1_DAVIN</name>
<sequence>MGIQAQFLMMVGMVICLTSAAYADQGTATYYAPPYVSSACYGNQDNGNMVAGASDAIWNNGAACGTNYKVKCIGPANTAPHPCKNGESIVVKIVDYCAKCNGTINLSQDAFSKISNLEIGKIMVEYDRV</sequence>
<dbReference type="SMART" id="SM00837">
    <property type="entry name" value="DPBB_1"/>
    <property type="match status" value="1"/>
</dbReference>
<evidence type="ECO:0000256" key="4">
    <source>
        <dbReference type="SAM" id="SignalP"/>
    </source>
</evidence>
<organism evidence="6">
    <name type="scientific">Davidia involucrata</name>
    <name type="common">Dove tree</name>
    <dbReference type="NCBI Taxonomy" id="16924"/>
    <lineage>
        <taxon>Eukaryota</taxon>
        <taxon>Viridiplantae</taxon>
        <taxon>Streptophyta</taxon>
        <taxon>Embryophyta</taxon>
        <taxon>Tracheophyta</taxon>
        <taxon>Spermatophyta</taxon>
        <taxon>Magnoliopsida</taxon>
        <taxon>eudicotyledons</taxon>
        <taxon>Gunneridae</taxon>
        <taxon>Pentapetalae</taxon>
        <taxon>asterids</taxon>
        <taxon>Cornales</taxon>
        <taxon>Nyssaceae</taxon>
        <taxon>Davidia</taxon>
    </lineage>
</organism>
<dbReference type="PANTHER" id="PTHR47295">
    <property type="entry name" value="EG45-LIKE DOMAIN CONTAINING PROTEIN 1-RELATED"/>
    <property type="match status" value="1"/>
</dbReference>
<dbReference type="InterPro" id="IPR007112">
    <property type="entry name" value="Expansin/allergen_DPBB_dom"/>
</dbReference>
<dbReference type="GO" id="GO:0009627">
    <property type="term" value="P:systemic acquired resistance"/>
    <property type="evidence" value="ECO:0007669"/>
    <property type="project" value="InterPro"/>
</dbReference>
<dbReference type="EMBL" id="GHES01037751">
    <property type="protein sequence ID" value="MPA68310.1"/>
    <property type="molecule type" value="Transcribed_RNA"/>
</dbReference>
<dbReference type="PROSITE" id="PS50842">
    <property type="entry name" value="EXPANSIN_EG45"/>
    <property type="match status" value="1"/>
</dbReference>
<dbReference type="Gene3D" id="2.40.40.10">
    <property type="entry name" value="RlpA-like domain"/>
    <property type="match status" value="1"/>
</dbReference>
<accession>A0A5B7BHB1</accession>
<dbReference type="GO" id="GO:0048046">
    <property type="term" value="C:apoplast"/>
    <property type="evidence" value="ECO:0007669"/>
    <property type="project" value="InterPro"/>
</dbReference>
<evidence type="ECO:0000313" key="6">
    <source>
        <dbReference type="EMBL" id="MPA68310.1"/>
    </source>
</evidence>
<dbReference type="SUPFAM" id="SSF50685">
    <property type="entry name" value="Barwin-like endoglucanases"/>
    <property type="match status" value="1"/>
</dbReference>
<comment type="subcellular location">
    <subcellularLocation>
        <location evidence="1">Secreted</location>
    </subcellularLocation>
</comment>
<evidence type="ECO:0000256" key="1">
    <source>
        <dbReference type="ARBA" id="ARBA00004613"/>
    </source>
</evidence>
<feature type="domain" description="Expansin-like EG45" evidence="5">
    <location>
        <begin position="26"/>
        <end position="129"/>
    </location>
</feature>
<evidence type="ECO:0000256" key="2">
    <source>
        <dbReference type="ARBA" id="ARBA00022525"/>
    </source>
</evidence>
<feature type="signal peptide" evidence="4">
    <location>
        <begin position="1"/>
        <end position="23"/>
    </location>
</feature>
<feature type="chain" id="PRO_5023024325" description="Expansin-like EG45 domain-containing protein" evidence="4">
    <location>
        <begin position="24"/>
        <end position="129"/>
    </location>
</feature>
<dbReference type="Pfam" id="PF03330">
    <property type="entry name" value="DPBB_1"/>
    <property type="match status" value="1"/>
</dbReference>
<dbReference type="FunFam" id="2.40.40.10:FF:000005">
    <property type="entry name" value="Barwin-related endoglucanase"/>
    <property type="match status" value="1"/>
</dbReference>
<dbReference type="InterPro" id="IPR036908">
    <property type="entry name" value="RlpA-like_sf"/>
</dbReference>
<keyword evidence="2" id="KW-0964">Secreted</keyword>
<dbReference type="InterPro" id="IPR009009">
    <property type="entry name" value="RlpA-like_DPBB"/>
</dbReference>
<evidence type="ECO:0000256" key="3">
    <source>
        <dbReference type="ARBA" id="ARBA00022729"/>
    </source>
</evidence>
<dbReference type="CDD" id="cd22269">
    <property type="entry name" value="DPBB_EG45-like"/>
    <property type="match status" value="1"/>
</dbReference>
<dbReference type="InterPro" id="IPR044206">
    <property type="entry name" value="EGC1/2"/>
</dbReference>
<reference evidence="6" key="1">
    <citation type="submission" date="2019-08" db="EMBL/GenBank/DDBJ databases">
        <title>Reference gene set and small RNA set construction with multiple tissues from Davidia involucrata Baill.</title>
        <authorList>
            <person name="Yang H."/>
            <person name="Zhou C."/>
            <person name="Li G."/>
            <person name="Wang J."/>
            <person name="Gao P."/>
            <person name="Wang M."/>
            <person name="Wang R."/>
            <person name="Zhao Y."/>
        </authorList>
    </citation>
    <scope>NUCLEOTIDE SEQUENCE</scope>
    <source>
        <tissue evidence="6">Mixed with DoveR01_LX</tissue>
    </source>
</reference>
<evidence type="ECO:0000259" key="5">
    <source>
        <dbReference type="PROSITE" id="PS50842"/>
    </source>
</evidence>
<proteinExistence type="predicted"/>